<evidence type="ECO:0000313" key="10">
    <source>
        <dbReference type="EMBL" id="KAA6415220.1"/>
    </source>
</evidence>
<evidence type="ECO:0000256" key="7">
    <source>
        <dbReference type="SAM" id="MobiDB-lite"/>
    </source>
</evidence>
<reference evidence="10 11" key="1">
    <citation type="submission" date="2019-09" db="EMBL/GenBank/DDBJ databases">
        <title>The hologenome of the rock-dwelling lichen Lasallia pustulata.</title>
        <authorList>
            <person name="Greshake Tzovaras B."/>
            <person name="Segers F."/>
            <person name="Bicker A."/>
            <person name="Dal Grande F."/>
            <person name="Otte J."/>
            <person name="Hankeln T."/>
            <person name="Schmitt I."/>
            <person name="Ebersberger I."/>
        </authorList>
    </citation>
    <scope>NUCLEOTIDE SEQUENCE [LARGE SCALE GENOMIC DNA]</scope>
    <source>
        <strain evidence="10">A1-1</strain>
    </source>
</reference>
<gene>
    <name evidence="10" type="ORF">FRX48_01973</name>
</gene>
<feature type="transmembrane region" description="Helical" evidence="8">
    <location>
        <begin position="170"/>
        <end position="191"/>
    </location>
</feature>
<organism evidence="10 11">
    <name type="scientific">Lasallia pustulata</name>
    <dbReference type="NCBI Taxonomy" id="136370"/>
    <lineage>
        <taxon>Eukaryota</taxon>
        <taxon>Fungi</taxon>
        <taxon>Dikarya</taxon>
        <taxon>Ascomycota</taxon>
        <taxon>Pezizomycotina</taxon>
        <taxon>Lecanoromycetes</taxon>
        <taxon>OSLEUM clade</taxon>
        <taxon>Umbilicariomycetidae</taxon>
        <taxon>Umbilicariales</taxon>
        <taxon>Umbilicariaceae</taxon>
        <taxon>Lasallia</taxon>
    </lineage>
</organism>
<feature type="transmembrane region" description="Helical" evidence="8">
    <location>
        <begin position="233"/>
        <end position="253"/>
    </location>
</feature>
<sequence>MASSNPGRYSDTRATETSPLLRRRESSKQAVGSGGDEVLKSDLLDVDVVAGARQNVGSCGENDKNISLSNINPRRRLMWAMPSLVLGVFLSAADQTIVVSTYGKIGSELQALSTSSWIATGYFLTLTSFQPLYGRLSEIFGRKPAFLFSFAVFGLGCLFCGLARTMRELIAARAFAGIGGGGMTTVVAILLSDVIPLRDRGTWQGYFNIVFAAGAGLGGPLGGVLADHIGWRWCFLIQVPLTIAALINVHYALESPAEDLSNLKRKLQRIDFAVMSRGIRRYLMVH</sequence>
<dbReference type="Pfam" id="PF07690">
    <property type="entry name" value="MFS_1"/>
    <property type="match status" value="1"/>
</dbReference>
<comment type="caution">
    <text evidence="10">The sequence shown here is derived from an EMBL/GenBank/DDBJ whole genome shotgun (WGS) entry which is preliminary data.</text>
</comment>
<comment type="similarity">
    <text evidence="2">Belongs to the major facilitator superfamily.</text>
</comment>
<dbReference type="InterPro" id="IPR011701">
    <property type="entry name" value="MFS"/>
</dbReference>
<feature type="transmembrane region" description="Helical" evidence="8">
    <location>
        <begin position="145"/>
        <end position="163"/>
    </location>
</feature>
<evidence type="ECO:0000256" key="4">
    <source>
        <dbReference type="ARBA" id="ARBA00022692"/>
    </source>
</evidence>
<dbReference type="GO" id="GO:0012505">
    <property type="term" value="C:endomembrane system"/>
    <property type="evidence" value="ECO:0007669"/>
    <property type="project" value="UniProtKB-SubCell"/>
</dbReference>
<dbReference type="OrthoDB" id="3437016at2759"/>
<evidence type="ECO:0000256" key="5">
    <source>
        <dbReference type="ARBA" id="ARBA00022989"/>
    </source>
</evidence>
<feature type="region of interest" description="Disordered" evidence="7">
    <location>
        <begin position="1"/>
        <end position="35"/>
    </location>
</feature>
<evidence type="ECO:0000256" key="6">
    <source>
        <dbReference type="ARBA" id="ARBA00023136"/>
    </source>
</evidence>
<dbReference type="Proteomes" id="UP000324767">
    <property type="component" value="Unassembled WGS sequence"/>
</dbReference>
<feature type="domain" description="Major facilitator superfamily (MFS) profile" evidence="9">
    <location>
        <begin position="80"/>
        <end position="286"/>
    </location>
</feature>
<evidence type="ECO:0000256" key="1">
    <source>
        <dbReference type="ARBA" id="ARBA00004127"/>
    </source>
</evidence>
<dbReference type="FunFam" id="1.20.1720.10:FF:000013">
    <property type="entry name" value="Related to multidrug resistance proteins"/>
    <property type="match status" value="1"/>
</dbReference>
<evidence type="ECO:0000256" key="8">
    <source>
        <dbReference type="SAM" id="Phobius"/>
    </source>
</evidence>
<feature type="transmembrane region" description="Helical" evidence="8">
    <location>
        <begin position="203"/>
        <end position="226"/>
    </location>
</feature>
<dbReference type="EMBL" id="VXIT01000002">
    <property type="protein sequence ID" value="KAA6415220.1"/>
    <property type="molecule type" value="Genomic_DNA"/>
</dbReference>
<keyword evidence="5 8" id="KW-1133">Transmembrane helix</keyword>
<keyword evidence="6 8" id="KW-0472">Membrane</keyword>
<dbReference type="SUPFAM" id="SSF103473">
    <property type="entry name" value="MFS general substrate transporter"/>
    <property type="match status" value="1"/>
</dbReference>
<evidence type="ECO:0000256" key="2">
    <source>
        <dbReference type="ARBA" id="ARBA00008335"/>
    </source>
</evidence>
<feature type="transmembrane region" description="Helical" evidence="8">
    <location>
        <begin position="111"/>
        <end position="133"/>
    </location>
</feature>
<accession>A0A5M8Q246</accession>
<dbReference type="GO" id="GO:0046943">
    <property type="term" value="F:carboxylic acid transmembrane transporter activity"/>
    <property type="evidence" value="ECO:0007669"/>
    <property type="project" value="UniProtKB-ARBA"/>
</dbReference>
<dbReference type="PROSITE" id="PS50850">
    <property type="entry name" value="MFS"/>
    <property type="match status" value="1"/>
</dbReference>
<evidence type="ECO:0000259" key="9">
    <source>
        <dbReference type="PROSITE" id="PS50850"/>
    </source>
</evidence>
<keyword evidence="3" id="KW-0813">Transport</keyword>
<dbReference type="Gene3D" id="1.20.1720.10">
    <property type="entry name" value="Multidrug resistance protein D"/>
    <property type="match status" value="1"/>
</dbReference>
<dbReference type="GO" id="GO:0015174">
    <property type="term" value="F:basic amino acid transmembrane transporter activity"/>
    <property type="evidence" value="ECO:0007669"/>
    <property type="project" value="TreeGrafter"/>
</dbReference>
<keyword evidence="4 8" id="KW-0812">Transmembrane</keyword>
<protein>
    <submittedName>
        <fullName evidence="10">Mfs multidrug transporter</fullName>
    </submittedName>
</protein>
<dbReference type="PANTHER" id="PTHR23501">
    <property type="entry name" value="MAJOR FACILITATOR SUPERFAMILY"/>
    <property type="match status" value="1"/>
</dbReference>
<dbReference type="InterPro" id="IPR020846">
    <property type="entry name" value="MFS_dom"/>
</dbReference>
<dbReference type="AlphaFoldDB" id="A0A5M8Q246"/>
<dbReference type="PANTHER" id="PTHR23501:SF84">
    <property type="entry name" value="VACUOLAR MEMBRANE AMINO ACID UPTAKE TRANSPORTER FNX2"/>
    <property type="match status" value="1"/>
</dbReference>
<evidence type="ECO:0000256" key="3">
    <source>
        <dbReference type="ARBA" id="ARBA00022448"/>
    </source>
</evidence>
<feature type="transmembrane region" description="Helical" evidence="8">
    <location>
        <begin position="77"/>
        <end position="99"/>
    </location>
</feature>
<proteinExistence type="inferred from homology"/>
<dbReference type="InterPro" id="IPR036259">
    <property type="entry name" value="MFS_trans_sf"/>
</dbReference>
<comment type="subcellular location">
    <subcellularLocation>
        <location evidence="1">Endomembrane system</location>
        <topology evidence="1">Multi-pass membrane protein</topology>
    </subcellularLocation>
</comment>
<evidence type="ECO:0000313" key="11">
    <source>
        <dbReference type="Proteomes" id="UP000324767"/>
    </source>
</evidence>
<name>A0A5M8Q246_9LECA</name>
<dbReference type="GO" id="GO:0000329">
    <property type="term" value="C:fungal-type vacuole membrane"/>
    <property type="evidence" value="ECO:0007669"/>
    <property type="project" value="TreeGrafter"/>
</dbReference>